<keyword evidence="1" id="KW-0472">Membrane</keyword>
<evidence type="ECO:0000313" key="4">
    <source>
        <dbReference type="Proteomes" id="UP000535020"/>
    </source>
</evidence>
<dbReference type="InterPro" id="IPR000326">
    <property type="entry name" value="PAP2/HPO"/>
</dbReference>
<dbReference type="AlphaFoldDB" id="A0A7Y8Y374"/>
<gene>
    <name evidence="3" type="ORF">HZF10_12385</name>
</gene>
<dbReference type="Proteomes" id="UP000535020">
    <property type="component" value="Unassembled WGS sequence"/>
</dbReference>
<accession>A0A7Y8Y374</accession>
<dbReference type="Pfam" id="PF01569">
    <property type="entry name" value="PAP2"/>
    <property type="match status" value="1"/>
</dbReference>
<protein>
    <submittedName>
        <fullName evidence="3">Phosphatase PAP2 family protein</fullName>
    </submittedName>
</protein>
<dbReference type="InterPro" id="IPR036938">
    <property type="entry name" value="PAP2/HPO_sf"/>
</dbReference>
<name>A0A7Y8Y374_9FLAO</name>
<dbReference type="SMART" id="SM00014">
    <property type="entry name" value="acidPPc"/>
    <property type="match status" value="1"/>
</dbReference>
<evidence type="ECO:0000259" key="2">
    <source>
        <dbReference type="SMART" id="SM00014"/>
    </source>
</evidence>
<sequence>MIDKLIDLDQHVFIWLNSLGSETYDGLWLIITKFTSWIPIFAVILYLAFKRLGWRHALLVVICIALLITLTDQTTNLFKNGFQRLRPGSDPDLADLIRAVQKRKSFSFISGHASNSMAVAFFSYRVLRPYLKYMGFFFLWPLIFAYSRIYLGLHYPGDILCGYAWGLLMGTIMLYVYAYLRNRFFPDQKSNLDNPTNSEPVADGQ</sequence>
<feature type="transmembrane region" description="Helical" evidence="1">
    <location>
        <begin position="163"/>
        <end position="180"/>
    </location>
</feature>
<keyword evidence="4" id="KW-1185">Reference proteome</keyword>
<feature type="transmembrane region" description="Helical" evidence="1">
    <location>
        <begin position="26"/>
        <end position="47"/>
    </location>
</feature>
<feature type="transmembrane region" description="Helical" evidence="1">
    <location>
        <begin position="131"/>
        <end position="151"/>
    </location>
</feature>
<evidence type="ECO:0000313" key="3">
    <source>
        <dbReference type="EMBL" id="NYA71723.1"/>
    </source>
</evidence>
<reference evidence="3 4" key="1">
    <citation type="submission" date="2020-07" db="EMBL/GenBank/DDBJ databases">
        <authorList>
            <person name="Sun Q."/>
        </authorList>
    </citation>
    <scope>NUCLEOTIDE SEQUENCE [LARGE SCALE GENOMIC DNA]</scope>
    <source>
        <strain evidence="3 4">MAH-1</strain>
    </source>
</reference>
<proteinExistence type="predicted"/>
<feature type="domain" description="Phosphatidic acid phosphatase type 2/haloperoxidase" evidence="2">
    <location>
        <begin position="60"/>
        <end position="174"/>
    </location>
</feature>
<keyword evidence="1" id="KW-1133">Transmembrane helix</keyword>
<keyword evidence="1" id="KW-0812">Transmembrane</keyword>
<evidence type="ECO:0000256" key="1">
    <source>
        <dbReference type="SAM" id="Phobius"/>
    </source>
</evidence>
<dbReference type="SUPFAM" id="SSF48317">
    <property type="entry name" value="Acid phosphatase/Vanadium-dependent haloperoxidase"/>
    <property type="match status" value="1"/>
</dbReference>
<feature type="transmembrane region" description="Helical" evidence="1">
    <location>
        <begin position="54"/>
        <end position="71"/>
    </location>
</feature>
<dbReference type="EMBL" id="JACBJI010000005">
    <property type="protein sequence ID" value="NYA71723.1"/>
    <property type="molecule type" value="Genomic_DNA"/>
</dbReference>
<dbReference type="Gene3D" id="1.20.144.10">
    <property type="entry name" value="Phosphatidic acid phosphatase type 2/haloperoxidase"/>
    <property type="match status" value="1"/>
</dbReference>
<organism evidence="3 4">
    <name type="scientific">Flavobacterium agri</name>
    <dbReference type="NCBI Taxonomy" id="2743471"/>
    <lineage>
        <taxon>Bacteria</taxon>
        <taxon>Pseudomonadati</taxon>
        <taxon>Bacteroidota</taxon>
        <taxon>Flavobacteriia</taxon>
        <taxon>Flavobacteriales</taxon>
        <taxon>Flavobacteriaceae</taxon>
        <taxon>Flavobacterium</taxon>
    </lineage>
</organism>
<dbReference type="CDD" id="cd03395">
    <property type="entry name" value="PAP2_like_4"/>
    <property type="match status" value="1"/>
</dbReference>
<comment type="caution">
    <text evidence="3">The sequence shown here is derived from an EMBL/GenBank/DDBJ whole genome shotgun (WGS) entry which is preliminary data.</text>
</comment>
<dbReference type="PANTHER" id="PTHR14969">
    <property type="entry name" value="SPHINGOSINE-1-PHOSPHATE PHOSPHOHYDROLASE"/>
    <property type="match status" value="1"/>
</dbReference>
<dbReference type="RefSeq" id="WP_176006535.1">
    <property type="nucleotide sequence ID" value="NZ_JABWMI010000014.1"/>
</dbReference>
<dbReference type="PANTHER" id="PTHR14969:SF13">
    <property type="entry name" value="AT30094P"/>
    <property type="match status" value="1"/>
</dbReference>